<reference evidence="2 5" key="2">
    <citation type="submission" date="2020-02" db="EMBL/GenBank/DDBJ databases">
        <title>WGS of Micromonospora spp. isolated from hot spring.</title>
        <authorList>
            <person name="Thawai C."/>
        </authorList>
    </citation>
    <scope>NUCLEOTIDE SEQUENCE [LARGE SCALE GENOMIC DNA]</scope>
    <source>
        <strain evidence="2 5">TMS7</strain>
    </source>
</reference>
<dbReference type="CDD" id="cd04301">
    <property type="entry name" value="NAT_SF"/>
    <property type="match status" value="1"/>
</dbReference>
<dbReference type="InterPro" id="IPR016181">
    <property type="entry name" value="Acyl_CoA_acyltransferase"/>
</dbReference>
<evidence type="ECO:0000313" key="3">
    <source>
        <dbReference type="EMBL" id="QGL45624.1"/>
    </source>
</evidence>
<evidence type="ECO:0000313" key="2">
    <source>
        <dbReference type="EMBL" id="NES32001.1"/>
    </source>
</evidence>
<dbReference type="SUPFAM" id="SSF55729">
    <property type="entry name" value="Acyl-CoA N-acyltransferases (Nat)"/>
    <property type="match status" value="1"/>
</dbReference>
<proteinExistence type="predicted"/>
<accession>A0AAJ2ZLR3</accession>
<gene>
    <name evidence="2" type="ORF">G3561_31165</name>
    <name evidence="3" type="ORF">GCE86_00330</name>
</gene>
<protein>
    <submittedName>
        <fullName evidence="2">GNAT family N-acetyltransferase</fullName>
    </submittedName>
</protein>
<dbReference type="Proteomes" id="UP000477779">
    <property type="component" value="Unassembled WGS sequence"/>
</dbReference>
<keyword evidence="4" id="KW-1185">Reference proteome</keyword>
<evidence type="ECO:0000313" key="5">
    <source>
        <dbReference type="Proteomes" id="UP000477779"/>
    </source>
</evidence>
<name>A0AAJ2ZLR3_9ACTN</name>
<dbReference type="Gene3D" id="3.40.630.30">
    <property type="match status" value="1"/>
</dbReference>
<dbReference type="Proteomes" id="UP000402241">
    <property type="component" value="Chromosome"/>
</dbReference>
<dbReference type="AlphaFoldDB" id="A0AAJ2ZLR3"/>
<evidence type="ECO:0000313" key="4">
    <source>
        <dbReference type="Proteomes" id="UP000402241"/>
    </source>
</evidence>
<dbReference type="GO" id="GO:0016747">
    <property type="term" value="F:acyltransferase activity, transferring groups other than amino-acyl groups"/>
    <property type="evidence" value="ECO:0007669"/>
    <property type="project" value="InterPro"/>
</dbReference>
<dbReference type="Pfam" id="PF00583">
    <property type="entry name" value="Acetyltransf_1"/>
    <property type="match status" value="1"/>
</dbReference>
<feature type="domain" description="N-acetyltransferase" evidence="1">
    <location>
        <begin position="121"/>
        <end position="268"/>
    </location>
</feature>
<dbReference type="InterPro" id="IPR000182">
    <property type="entry name" value="GNAT_dom"/>
</dbReference>
<reference evidence="3 4" key="1">
    <citation type="submission" date="2019-10" db="EMBL/GenBank/DDBJ databases">
        <title>Genome Sequence of Micromonospora terminaliae DSM 101760.</title>
        <authorList>
            <person name="Guo L."/>
        </authorList>
    </citation>
    <scope>NUCLEOTIDE SEQUENCE [LARGE SCALE GENOMIC DNA]</scope>
    <source>
        <strain evidence="3 4">DSM 101760</strain>
    </source>
</reference>
<dbReference type="PROSITE" id="PS51186">
    <property type="entry name" value="GNAT"/>
    <property type="match status" value="1"/>
</dbReference>
<dbReference type="EMBL" id="JAAHBZ010000024">
    <property type="protein sequence ID" value="NES32001.1"/>
    <property type="molecule type" value="Genomic_DNA"/>
</dbReference>
<evidence type="ECO:0000259" key="1">
    <source>
        <dbReference type="PROSITE" id="PS51186"/>
    </source>
</evidence>
<dbReference type="EMBL" id="CP045309">
    <property type="protein sequence ID" value="QGL45624.1"/>
    <property type="molecule type" value="Genomic_DNA"/>
</dbReference>
<sequence length="268" mass="28822">MYGNEYDAGSMSPVPATAGAVLNRLPTGRAPQPTHAPDAARRAYHDHVLDRRLFLHLATWLGQWPAGPGLHVVRSGRRARPAWDGRLRPAIAVASPECALLSVPPDRAALVRDLIRERPGETLLPALPAAVGAPDFITHAGLFRWSTAPAPLPDAGDWVPPTTPGLPPWLRLFDREVLVARDDDGAYLAGAAIKRHDAYGHELAVGTAPAARGRGLARRLVAQAARRVLDEGAVPTYLHNHDNHASARVAEAAGFPDRGWTSYGVFPR</sequence>
<organism evidence="2 5">
    <name type="scientific">Micromonospora terminaliae</name>
    <dbReference type="NCBI Taxonomy" id="1914461"/>
    <lineage>
        <taxon>Bacteria</taxon>
        <taxon>Bacillati</taxon>
        <taxon>Actinomycetota</taxon>
        <taxon>Actinomycetes</taxon>
        <taxon>Micromonosporales</taxon>
        <taxon>Micromonosporaceae</taxon>
        <taxon>Micromonospora</taxon>
    </lineage>
</organism>